<sequence>MLEAAGPAPGAVTALRLAPGVAAVLFDGAAPGAETRIARADGTPIAPLATLRLGRADGGARTIWIMRLGEASAEFAISAAAFGPEERLRLDPDLAAGDPLALVAGLDGRGRLALLSAALNAWPGAFRLGRSRVYAATLGLIARSLQPRAAAAIVACRPFEGLAIIEATLSSAIGRLLSAHVVGSEGLSRLKADAALGLAGPRRRLAILADHGATAPGDLLVLIGETGAAVRPLEEGEKAASLAGWWTKRRFDPALAGLVVRGLSARSEAGRRAVLELQARAPLPARAVAAGPARPMAVIDLALSLEGGLLAGGFLDDPDRLVAGLDHLLPDGGSAALETRWHRFSGRYAEEEGGATRAVTGFVAFLPEAAKVGPLLQPRFRLRLASGTALPLVPRPQPTDPAAMRAAALRAVPVQNATAALLAEALHPALAEIQKRAVAPIAVERAVRFGTGAEAPLVSLVVPLYRVLDFLRFQFAAFATDTTLRQHGEIVYVLDSPDQAEEAEHLLGGLFRLYRMPVTLAVLNGNGGFARASNAGADLARGRLLGLVNSDVIPIEPGWALRLAERIGGKQNVGAVGPKLLFEDGALQHAGLYFERDARGTWLNHHYHKGLPAGWAAANRPRLVPAVTGACLLTTRSLFREVGGFTEDYVIGDYEDSDLCLKIRATGRTIGYEPRVALYHLERRSIRRHADYMRGIASRYNSWLHGERWDAEIRALMGETAAEAVRPVLRKRAAAAAAERSAA</sequence>
<dbReference type="EMBL" id="JACHOO010000004">
    <property type="protein sequence ID" value="MBB5753221.1"/>
    <property type="molecule type" value="Genomic_DNA"/>
</dbReference>
<dbReference type="PANTHER" id="PTHR43179:SF12">
    <property type="entry name" value="GALACTOFURANOSYLTRANSFERASE GLFT2"/>
    <property type="match status" value="1"/>
</dbReference>
<dbReference type="SUPFAM" id="SSF53448">
    <property type="entry name" value="Nucleotide-diphospho-sugar transferases"/>
    <property type="match status" value="1"/>
</dbReference>
<dbReference type="InterPro" id="IPR029044">
    <property type="entry name" value="Nucleotide-diphossugar_trans"/>
</dbReference>
<proteinExistence type="inferred from homology"/>
<accession>A0A7W9FMB0</accession>
<dbReference type="Proteomes" id="UP000523821">
    <property type="component" value="Unassembled WGS sequence"/>
</dbReference>
<comment type="caution">
    <text evidence="4">The sequence shown here is derived from an EMBL/GenBank/DDBJ whole genome shotgun (WGS) entry which is preliminary data.</text>
</comment>
<keyword evidence="5" id="KW-1185">Reference proteome</keyword>
<evidence type="ECO:0000256" key="1">
    <source>
        <dbReference type="ARBA" id="ARBA00006739"/>
    </source>
</evidence>
<dbReference type="GO" id="GO:0016757">
    <property type="term" value="F:glycosyltransferase activity"/>
    <property type="evidence" value="ECO:0007669"/>
    <property type="project" value="UniProtKB-KW"/>
</dbReference>
<evidence type="ECO:0000256" key="3">
    <source>
        <dbReference type="ARBA" id="ARBA00022679"/>
    </source>
</evidence>
<protein>
    <submittedName>
        <fullName evidence="4">GT2 family glycosyltransferase</fullName>
    </submittedName>
</protein>
<organism evidence="4 5">
    <name type="scientific">Prosthecomicrobium pneumaticum</name>
    <dbReference type="NCBI Taxonomy" id="81895"/>
    <lineage>
        <taxon>Bacteria</taxon>
        <taxon>Pseudomonadati</taxon>
        <taxon>Pseudomonadota</taxon>
        <taxon>Alphaproteobacteria</taxon>
        <taxon>Hyphomicrobiales</taxon>
        <taxon>Kaistiaceae</taxon>
        <taxon>Prosthecomicrobium</taxon>
    </lineage>
</organism>
<evidence type="ECO:0000256" key="2">
    <source>
        <dbReference type="ARBA" id="ARBA00022676"/>
    </source>
</evidence>
<dbReference type="PANTHER" id="PTHR43179">
    <property type="entry name" value="RHAMNOSYLTRANSFERASE WBBL"/>
    <property type="match status" value="1"/>
</dbReference>
<comment type="similarity">
    <text evidence="1">Belongs to the glycosyltransferase 2 family.</text>
</comment>
<name>A0A7W9FMB0_9HYPH</name>
<keyword evidence="2" id="KW-0328">Glycosyltransferase</keyword>
<keyword evidence="3 4" id="KW-0808">Transferase</keyword>
<reference evidence="4 5" key="1">
    <citation type="submission" date="2020-08" db="EMBL/GenBank/DDBJ databases">
        <title>Genomic Encyclopedia of Type Strains, Phase IV (KMG-IV): sequencing the most valuable type-strain genomes for metagenomic binning, comparative biology and taxonomic classification.</title>
        <authorList>
            <person name="Goeker M."/>
        </authorList>
    </citation>
    <scope>NUCLEOTIDE SEQUENCE [LARGE SCALE GENOMIC DNA]</scope>
    <source>
        <strain evidence="4 5">DSM 16268</strain>
    </source>
</reference>
<dbReference type="AlphaFoldDB" id="A0A7W9FMB0"/>
<dbReference type="RefSeq" id="WP_183855827.1">
    <property type="nucleotide sequence ID" value="NZ_JACHOO010000004.1"/>
</dbReference>
<gene>
    <name evidence="4" type="ORF">GGQ63_002287</name>
</gene>
<evidence type="ECO:0000313" key="4">
    <source>
        <dbReference type="EMBL" id="MBB5753221.1"/>
    </source>
</evidence>
<dbReference type="Gene3D" id="3.90.550.10">
    <property type="entry name" value="Spore Coat Polysaccharide Biosynthesis Protein SpsA, Chain A"/>
    <property type="match status" value="1"/>
</dbReference>
<evidence type="ECO:0000313" key="5">
    <source>
        <dbReference type="Proteomes" id="UP000523821"/>
    </source>
</evidence>